<dbReference type="PANTHER" id="PTHR42852">
    <property type="entry name" value="THIOL:DISULFIDE INTERCHANGE PROTEIN DSBE"/>
    <property type="match status" value="1"/>
</dbReference>
<keyword evidence="3" id="KW-1185">Reference proteome</keyword>
<evidence type="ECO:0000259" key="1">
    <source>
        <dbReference type="PROSITE" id="PS51352"/>
    </source>
</evidence>
<dbReference type="Proteomes" id="UP000009145">
    <property type="component" value="Chromosome"/>
</dbReference>
<dbReference type="InterPro" id="IPR050553">
    <property type="entry name" value="Thioredoxin_ResA/DsbE_sf"/>
</dbReference>
<dbReference type="GO" id="GO:0016491">
    <property type="term" value="F:oxidoreductase activity"/>
    <property type="evidence" value="ECO:0007669"/>
    <property type="project" value="InterPro"/>
</dbReference>
<dbReference type="InterPro" id="IPR013766">
    <property type="entry name" value="Thioredoxin_domain"/>
</dbReference>
<sequence precursor="true">MKKIIQFVLPILVLSVGAIFWFNQHAAQPIEDHAFQTIDGQSMKISDYAGKPLLVIFWATDCPGCIAEMPALIALHEQYDELGMLGIALPHDTPAQIKAMRAAKSLPYTLTWDADNSLSAVFGQVRVTPTHFLLDEQGQIVMRKIGELDFALLQQRLEEMGLSPA</sequence>
<dbReference type="Gene3D" id="3.40.30.10">
    <property type="entry name" value="Glutaredoxin"/>
    <property type="match status" value="1"/>
</dbReference>
<reference evidence="2 3" key="1">
    <citation type="journal article" date="2012" name="J. Bacteriol.">
        <title>Complete genome sequences of Methylophaga sp. strain JAM1 and Methylophaga sp. strain JAM7.</title>
        <authorList>
            <person name="Villeneuve C."/>
            <person name="Martineau C."/>
            <person name="Mauffrey F."/>
            <person name="Villemur R."/>
        </authorList>
    </citation>
    <scope>NUCLEOTIDE SEQUENCE [LARGE SCALE GENOMIC DNA]</scope>
    <source>
        <strain evidence="2 3">JAM7</strain>
    </source>
</reference>
<dbReference type="PATRIC" id="fig|754477.3.peg.1164"/>
<dbReference type="KEGG" id="mec:Q7C_1184"/>
<dbReference type="CDD" id="cd02966">
    <property type="entry name" value="TlpA_like_family"/>
    <property type="match status" value="1"/>
</dbReference>
<protein>
    <submittedName>
        <fullName evidence="2">Cytochrome c-type biogenesis protein ResA</fullName>
    </submittedName>
</protein>
<proteinExistence type="predicted"/>
<gene>
    <name evidence="2" type="ordered locus">Q7C_1184</name>
</gene>
<accession>I1YHE4</accession>
<dbReference type="Pfam" id="PF00578">
    <property type="entry name" value="AhpC-TSA"/>
    <property type="match status" value="1"/>
</dbReference>
<dbReference type="STRING" id="754477.Q7C_1184"/>
<evidence type="ECO:0000313" key="2">
    <source>
        <dbReference type="EMBL" id="AFJ02337.1"/>
    </source>
</evidence>
<name>I1YHE4_METFJ</name>
<dbReference type="HOGENOM" id="CLU_042529_11_2_6"/>
<dbReference type="GO" id="GO:0016209">
    <property type="term" value="F:antioxidant activity"/>
    <property type="evidence" value="ECO:0007669"/>
    <property type="project" value="InterPro"/>
</dbReference>
<organism evidence="2 3">
    <name type="scientific">Methylophaga frappieri (strain ATCC BAA-2434 / DSM 25690 / JAM7)</name>
    <dbReference type="NCBI Taxonomy" id="754477"/>
    <lineage>
        <taxon>Bacteria</taxon>
        <taxon>Pseudomonadati</taxon>
        <taxon>Pseudomonadota</taxon>
        <taxon>Gammaproteobacteria</taxon>
        <taxon>Thiotrichales</taxon>
        <taxon>Piscirickettsiaceae</taxon>
        <taxon>Methylophaga</taxon>
    </lineage>
</organism>
<dbReference type="EMBL" id="CP003380">
    <property type="protein sequence ID" value="AFJ02337.1"/>
    <property type="molecule type" value="Genomic_DNA"/>
</dbReference>
<dbReference type="InterPro" id="IPR036249">
    <property type="entry name" value="Thioredoxin-like_sf"/>
</dbReference>
<dbReference type="InterPro" id="IPR000866">
    <property type="entry name" value="AhpC/TSA"/>
</dbReference>
<dbReference type="PANTHER" id="PTHR42852:SF17">
    <property type="entry name" value="THIOREDOXIN-LIKE PROTEIN HI_1115"/>
    <property type="match status" value="1"/>
</dbReference>
<dbReference type="OrthoDB" id="9799347at2"/>
<dbReference type="eggNOG" id="COG0526">
    <property type="taxonomic scope" value="Bacteria"/>
</dbReference>
<dbReference type="AlphaFoldDB" id="I1YHE4"/>
<dbReference type="SUPFAM" id="SSF52833">
    <property type="entry name" value="Thioredoxin-like"/>
    <property type="match status" value="1"/>
</dbReference>
<feature type="domain" description="Thioredoxin" evidence="1">
    <location>
        <begin position="24"/>
        <end position="162"/>
    </location>
</feature>
<dbReference type="RefSeq" id="WP_014703757.1">
    <property type="nucleotide sequence ID" value="NC_017856.1"/>
</dbReference>
<dbReference type="PROSITE" id="PS51352">
    <property type="entry name" value="THIOREDOXIN_2"/>
    <property type="match status" value="1"/>
</dbReference>
<evidence type="ECO:0000313" key="3">
    <source>
        <dbReference type="Proteomes" id="UP000009145"/>
    </source>
</evidence>